<dbReference type="FunFam" id="3.30.200.20:FF:000043">
    <property type="entry name" value="Wall-associated receptor kinase 2"/>
    <property type="match status" value="1"/>
</dbReference>
<dbReference type="EC" id="2.1.1.33" evidence="22"/>
<evidence type="ECO:0000256" key="21">
    <source>
        <dbReference type="ARBA" id="ARBA00047951"/>
    </source>
</evidence>
<keyword evidence="10 24" id="KW-0732">Signal</keyword>
<dbReference type="InterPro" id="IPR008271">
    <property type="entry name" value="Ser/Thr_kinase_AS"/>
</dbReference>
<proteinExistence type="inferred from homology"/>
<sequence>MNLEFVCLLLLLSWLMVFDQSIAATSLAKPGCEERCGNLTIPYPFGLSASCSLNSWYLIKCDNSSDPPKPFLNSFLQVELQSEVISVSIENQTIITSVSIVNFCNKSSEGSKIITTGTDLSGSPFYYAKDRNKLMLVGCGNGLVTQKQNVLSGCTSICSEGATLTGCYGVNCCQSLFPFDLSSYKANFTNSGIQQEAYPRCSAVFLVDQTWVPDEVAQPFVFLGYAPVVWLWTLQAKELEAGLLCDKSEAVVKLEDGTSVANLQCRCGPGTQGNPYFSNGCQAIQRCTNCTDIVIDKRYPSILLFTYWLTLVTPISTGVFISIGVLLLLFGSYLLYKTVKKRRNKRQRQRFFKRNGGLLLQQQLSSNNEGTIDKGKLFTAKELEKATDHFNENRILGRGGQGTVYKGMLPDGKIVAVKKSKLVDENQLDQFINEVAVLSQINHRNVVKLLGCCLETEVPLLVYEFIINGTLHSLIHNENNEFPFTWSMRLRIATEVAGALAYLHSATSVPVYHRDIKSSNILLDEKYRAKVSDFGTSRSIAIDQTHLTTGVQGTFGYLDPEYFQSSQYTEKSDVYSFGVVLAELLTGKKAISTTTNQDRSLATNFLLATDRNLLDTIIYTKISQEGRKEDIMMAANIAYRCMNLNGKKRPTMKEVTTALEAIRSQMPAAAVTNFQLDKGDTAERTVISESNPYSSVLALNSEYLKKLGKVKTRRNKEEIMGENPTYNKKTGLPRKRFYRARAHSNPLSDSHFPIPISPEEVDYSLHYPEVVKVDPSKRIEFADVGCGFGGLLIALAPLFPDNLMIGMELRDKVTEYVKERILGLRTTNPGQYQNISVVRTNSMKYIPNYFGKGQLKKMFFLFPDPHFKEKNHRRRVISPFLLDEYAYVLAVGGIIYTITDVEELGEWMKSCLDEHPMFEALTTEELEADQVVKLLTAATEEGQKVARNGGQTFRAVFRRIATH</sequence>
<evidence type="ECO:0000256" key="6">
    <source>
        <dbReference type="ARBA" id="ARBA00022679"/>
    </source>
</evidence>
<keyword evidence="4 22" id="KW-0820">tRNA-binding</keyword>
<accession>A0AAN8TZL9</accession>
<dbReference type="Gene3D" id="1.10.510.10">
    <property type="entry name" value="Transferase(Phosphotransferase) domain 1"/>
    <property type="match status" value="1"/>
</dbReference>
<feature type="signal peptide" evidence="24">
    <location>
        <begin position="1"/>
        <end position="24"/>
    </location>
</feature>
<feature type="chain" id="PRO_5042875468" description="tRNA (guanine-N(7)-)-methyltransferase" evidence="24">
    <location>
        <begin position="25"/>
        <end position="963"/>
    </location>
</feature>
<dbReference type="Proteomes" id="UP001371456">
    <property type="component" value="Unassembled WGS sequence"/>
</dbReference>
<dbReference type="GO" id="GO:0005634">
    <property type="term" value="C:nucleus"/>
    <property type="evidence" value="ECO:0007669"/>
    <property type="project" value="UniProtKB-SubCell"/>
</dbReference>
<keyword evidence="14 22" id="KW-0694">RNA-binding</keyword>
<evidence type="ECO:0000256" key="15">
    <source>
        <dbReference type="ARBA" id="ARBA00022989"/>
    </source>
</evidence>
<evidence type="ECO:0000256" key="9">
    <source>
        <dbReference type="ARBA" id="ARBA00022694"/>
    </source>
</evidence>
<feature type="active site" evidence="22">
    <location>
        <position position="864"/>
    </location>
</feature>
<keyword evidence="6 22" id="KW-0808">Transferase</keyword>
<feature type="binding site" evidence="22">
    <location>
        <position position="785"/>
    </location>
    <ligand>
        <name>S-adenosyl-L-methionine</name>
        <dbReference type="ChEBI" id="CHEBI:59789"/>
    </ligand>
</feature>
<dbReference type="SMART" id="SM00220">
    <property type="entry name" value="S_TKc"/>
    <property type="match status" value="1"/>
</dbReference>
<dbReference type="Pfam" id="PF00069">
    <property type="entry name" value="Pkinase"/>
    <property type="match status" value="1"/>
</dbReference>
<dbReference type="GO" id="GO:0030247">
    <property type="term" value="F:polysaccharide binding"/>
    <property type="evidence" value="ECO:0007669"/>
    <property type="project" value="InterPro"/>
</dbReference>
<evidence type="ECO:0000259" key="25">
    <source>
        <dbReference type="PROSITE" id="PS50011"/>
    </source>
</evidence>
<dbReference type="Gene3D" id="3.40.50.150">
    <property type="entry name" value="Vaccinia Virus protein VP39"/>
    <property type="match status" value="1"/>
</dbReference>
<dbReference type="NCBIfam" id="TIGR00091">
    <property type="entry name" value="tRNA (guanosine(46)-N7)-methyltransferase TrmB"/>
    <property type="match status" value="1"/>
</dbReference>
<evidence type="ECO:0000256" key="5">
    <source>
        <dbReference type="ARBA" id="ARBA00022603"/>
    </source>
</evidence>
<keyword evidence="17" id="KW-1015">Disulfide bond</keyword>
<evidence type="ECO:0000256" key="1">
    <source>
        <dbReference type="ARBA" id="ARBA00000142"/>
    </source>
</evidence>
<evidence type="ECO:0000256" key="23">
    <source>
        <dbReference type="SAM" id="Phobius"/>
    </source>
</evidence>
<evidence type="ECO:0000256" key="24">
    <source>
        <dbReference type="SAM" id="SignalP"/>
    </source>
</evidence>
<dbReference type="GO" id="GO:0008176">
    <property type="term" value="F:tRNA (guanine(46)-N7)-methyltransferase activity"/>
    <property type="evidence" value="ECO:0007669"/>
    <property type="project" value="UniProtKB-UniRule"/>
</dbReference>
<dbReference type="FunFam" id="3.40.50.150:FF:000158">
    <property type="entry name" value="tRNA (guanine-N(7)-)-methyltransferase"/>
    <property type="match status" value="1"/>
</dbReference>
<comment type="similarity">
    <text evidence="22">Belongs to the class I-like SAM-binding methyltransferase superfamily. TrmB family.</text>
</comment>
<dbReference type="HAMAP" id="MF_03055">
    <property type="entry name" value="tRNA_methyltr_TrmB_euk"/>
    <property type="match status" value="1"/>
</dbReference>
<comment type="pathway">
    <text evidence="22">tRNA modification; N(7)-methylguanine-tRNA biosynthesis.</text>
</comment>
<name>A0AAN8TZL9_SOLBU</name>
<dbReference type="GO" id="GO:0007166">
    <property type="term" value="P:cell surface receptor signaling pathway"/>
    <property type="evidence" value="ECO:0007669"/>
    <property type="project" value="InterPro"/>
</dbReference>
<keyword evidence="3" id="KW-0723">Serine/threonine-protein kinase</keyword>
<dbReference type="CDD" id="cd02440">
    <property type="entry name" value="AdoMet_MTases"/>
    <property type="match status" value="1"/>
</dbReference>
<keyword evidence="5 22" id="KW-0489">Methyltransferase</keyword>
<keyword evidence="9 22" id="KW-0819">tRNA processing</keyword>
<evidence type="ECO:0000256" key="10">
    <source>
        <dbReference type="ARBA" id="ARBA00022729"/>
    </source>
</evidence>
<keyword evidence="11" id="KW-0547">Nucleotide-binding</keyword>
<keyword evidence="7 22" id="KW-0949">S-adenosyl-L-methionine</keyword>
<evidence type="ECO:0000256" key="19">
    <source>
        <dbReference type="ARBA" id="ARBA00023242"/>
    </source>
</evidence>
<dbReference type="InterPro" id="IPR025763">
    <property type="entry name" value="Trm8_euk"/>
</dbReference>
<dbReference type="Pfam" id="PF13947">
    <property type="entry name" value="GUB_WAK_bind"/>
    <property type="match status" value="1"/>
</dbReference>
<dbReference type="SUPFAM" id="SSF56112">
    <property type="entry name" value="Protein kinase-like (PK-like)"/>
    <property type="match status" value="1"/>
</dbReference>
<keyword evidence="19 22" id="KW-0539">Nucleus</keyword>
<dbReference type="PANTHER" id="PTHR27005:SF515">
    <property type="entry name" value="WALL-ASSOCIATED RECEPTOR KINASE-LIKE 10-RELATED"/>
    <property type="match status" value="1"/>
</dbReference>
<protein>
    <recommendedName>
        <fullName evidence="22">tRNA (guanine-N(7)-)-methyltransferase</fullName>
        <ecNumber evidence="22">2.1.1.33</ecNumber>
    </recommendedName>
    <alternativeName>
        <fullName evidence="22">tRNA (guanine(46)-N(7))-methyltransferase</fullName>
    </alternativeName>
    <alternativeName>
        <fullName evidence="22">tRNA(m7G46)-methyltransferase</fullName>
    </alternativeName>
</protein>
<gene>
    <name evidence="26" type="ORF">RDI58_004746</name>
</gene>
<dbReference type="Pfam" id="PF02390">
    <property type="entry name" value="Methyltransf_4"/>
    <property type="match status" value="1"/>
</dbReference>
<comment type="catalytic activity">
    <reaction evidence="21">
        <text>L-threonyl-[protein] + ATP = O-phospho-L-threonyl-[protein] + ADP + H(+)</text>
        <dbReference type="Rhea" id="RHEA:46608"/>
        <dbReference type="Rhea" id="RHEA-COMP:11060"/>
        <dbReference type="Rhea" id="RHEA-COMP:11605"/>
        <dbReference type="ChEBI" id="CHEBI:15378"/>
        <dbReference type="ChEBI" id="CHEBI:30013"/>
        <dbReference type="ChEBI" id="CHEBI:30616"/>
        <dbReference type="ChEBI" id="CHEBI:61977"/>
        <dbReference type="ChEBI" id="CHEBI:456216"/>
    </reaction>
</comment>
<dbReference type="InterPro" id="IPR003358">
    <property type="entry name" value="tRNA_(Gua-N-7)_MeTrfase_Trmb"/>
</dbReference>
<keyword evidence="8 23" id="KW-0812">Transmembrane</keyword>
<dbReference type="InterPro" id="IPR011009">
    <property type="entry name" value="Kinase-like_dom_sf"/>
</dbReference>
<comment type="caution">
    <text evidence="26">The sequence shown here is derived from an EMBL/GenBank/DDBJ whole genome shotgun (WGS) entry which is preliminary data.</text>
</comment>
<evidence type="ECO:0000256" key="18">
    <source>
        <dbReference type="ARBA" id="ARBA00023180"/>
    </source>
</evidence>
<dbReference type="PANTHER" id="PTHR27005">
    <property type="entry name" value="WALL-ASSOCIATED RECEPTOR KINASE-LIKE 21"/>
    <property type="match status" value="1"/>
</dbReference>
<evidence type="ECO:0000256" key="20">
    <source>
        <dbReference type="ARBA" id="ARBA00047558"/>
    </source>
</evidence>
<dbReference type="PROSITE" id="PS50011">
    <property type="entry name" value="PROTEIN_KINASE_DOM"/>
    <property type="match status" value="1"/>
</dbReference>
<dbReference type="GO" id="GO:0005886">
    <property type="term" value="C:plasma membrane"/>
    <property type="evidence" value="ECO:0007669"/>
    <property type="project" value="TreeGrafter"/>
</dbReference>
<dbReference type="InterPro" id="IPR025287">
    <property type="entry name" value="WAK_GUB"/>
</dbReference>
<feature type="binding site" evidence="22">
    <location>
        <begin position="808"/>
        <end position="809"/>
    </location>
    <ligand>
        <name>S-adenosyl-L-methionine</name>
        <dbReference type="ChEBI" id="CHEBI:59789"/>
    </ligand>
</feature>
<comment type="function">
    <text evidence="22">Catalyzes the formation of N(7)-methylguanine at position 46 (m7G46) in tRNA.</text>
</comment>
<dbReference type="EMBL" id="JBANQN010000002">
    <property type="protein sequence ID" value="KAK6797045.1"/>
    <property type="molecule type" value="Genomic_DNA"/>
</dbReference>
<reference evidence="26 27" key="1">
    <citation type="submission" date="2024-02" db="EMBL/GenBank/DDBJ databases">
        <title>de novo genome assembly of Solanum bulbocastanum strain 11H21.</title>
        <authorList>
            <person name="Hosaka A.J."/>
        </authorList>
    </citation>
    <scope>NUCLEOTIDE SEQUENCE [LARGE SCALE GENOMIC DNA]</scope>
    <source>
        <tissue evidence="26">Young leaves</tissue>
    </source>
</reference>
<dbReference type="GO" id="GO:0005524">
    <property type="term" value="F:ATP binding"/>
    <property type="evidence" value="ECO:0007669"/>
    <property type="project" value="UniProtKB-KW"/>
</dbReference>
<keyword evidence="16 23" id="KW-0472">Membrane</keyword>
<evidence type="ECO:0000256" key="12">
    <source>
        <dbReference type="ARBA" id="ARBA00022777"/>
    </source>
</evidence>
<feature type="domain" description="Protein kinase" evidence="25">
    <location>
        <begin position="390"/>
        <end position="662"/>
    </location>
</feature>
<dbReference type="InterPro" id="IPR029063">
    <property type="entry name" value="SAM-dependent_MTases_sf"/>
</dbReference>
<keyword evidence="12" id="KW-0418">Kinase</keyword>
<dbReference type="GO" id="GO:0000049">
    <property type="term" value="F:tRNA binding"/>
    <property type="evidence" value="ECO:0007669"/>
    <property type="project" value="UniProtKB-UniRule"/>
</dbReference>
<evidence type="ECO:0000313" key="26">
    <source>
        <dbReference type="EMBL" id="KAK6797045.1"/>
    </source>
</evidence>
<evidence type="ECO:0000256" key="17">
    <source>
        <dbReference type="ARBA" id="ARBA00023157"/>
    </source>
</evidence>
<evidence type="ECO:0000256" key="4">
    <source>
        <dbReference type="ARBA" id="ARBA00022555"/>
    </source>
</evidence>
<comment type="catalytic activity">
    <reaction evidence="20">
        <text>L-seryl-[protein] + ATP = O-phospho-L-seryl-[protein] + ADP + H(+)</text>
        <dbReference type="Rhea" id="RHEA:17989"/>
        <dbReference type="Rhea" id="RHEA-COMP:9863"/>
        <dbReference type="Rhea" id="RHEA-COMP:11604"/>
        <dbReference type="ChEBI" id="CHEBI:15378"/>
        <dbReference type="ChEBI" id="CHEBI:29999"/>
        <dbReference type="ChEBI" id="CHEBI:30616"/>
        <dbReference type="ChEBI" id="CHEBI:83421"/>
        <dbReference type="ChEBI" id="CHEBI:456216"/>
    </reaction>
</comment>
<feature type="binding site" evidence="22">
    <location>
        <begin position="841"/>
        <end position="842"/>
    </location>
    <ligand>
        <name>S-adenosyl-L-methionine</name>
        <dbReference type="ChEBI" id="CHEBI:59789"/>
    </ligand>
</feature>
<dbReference type="SUPFAM" id="SSF53335">
    <property type="entry name" value="S-adenosyl-L-methionine-dependent methyltransferases"/>
    <property type="match status" value="1"/>
</dbReference>
<dbReference type="InterPro" id="IPR000719">
    <property type="entry name" value="Prot_kinase_dom"/>
</dbReference>
<evidence type="ECO:0000256" key="13">
    <source>
        <dbReference type="ARBA" id="ARBA00022840"/>
    </source>
</evidence>
<evidence type="ECO:0000256" key="7">
    <source>
        <dbReference type="ARBA" id="ARBA00022691"/>
    </source>
</evidence>
<evidence type="ECO:0000256" key="8">
    <source>
        <dbReference type="ARBA" id="ARBA00022692"/>
    </source>
</evidence>
<keyword evidence="15 23" id="KW-1133">Transmembrane helix</keyword>
<dbReference type="InterPro" id="IPR045274">
    <property type="entry name" value="WAK-like"/>
</dbReference>
<keyword evidence="27" id="KW-1185">Reference proteome</keyword>
<keyword evidence="18" id="KW-0325">Glycoprotein</keyword>
<organism evidence="26 27">
    <name type="scientific">Solanum bulbocastanum</name>
    <name type="common">Wild potato</name>
    <dbReference type="NCBI Taxonomy" id="147425"/>
    <lineage>
        <taxon>Eukaryota</taxon>
        <taxon>Viridiplantae</taxon>
        <taxon>Streptophyta</taxon>
        <taxon>Embryophyta</taxon>
        <taxon>Tracheophyta</taxon>
        <taxon>Spermatophyta</taxon>
        <taxon>Magnoliopsida</taxon>
        <taxon>eudicotyledons</taxon>
        <taxon>Gunneridae</taxon>
        <taxon>Pentapetalae</taxon>
        <taxon>asterids</taxon>
        <taxon>lamiids</taxon>
        <taxon>Solanales</taxon>
        <taxon>Solanaceae</taxon>
        <taxon>Solanoideae</taxon>
        <taxon>Solaneae</taxon>
        <taxon>Solanum</taxon>
    </lineage>
</organism>
<dbReference type="FunFam" id="1.10.510.10:FF:000084">
    <property type="entry name" value="Wall-associated receptor kinase 2"/>
    <property type="match status" value="1"/>
</dbReference>
<dbReference type="AlphaFoldDB" id="A0AAN8TZL9"/>
<evidence type="ECO:0000256" key="16">
    <source>
        <dbReference type="ARBA" id="ARBA00023136"/>
    </source>
</evidence>
<dbReference type="PROSITE" id="PS51625">
    <property type="entry name" value="SAM_MT_TRMB"/>
    <property type="match status" value="1"/>
</dbReference>
<keyword evidence="13" id="KW-0067">ATP-binding</keyword>
<evidence type="ECO:0000256" key="3">
    <source>
        <dbReference type="ARBA" id="ARBA00022527"/>
    </source>
</evidence>
<feature type="binding site" evidence="22">
    <location>
        <position position="861"/>
    </location>
    <ligand>
        <name>S-adenosyl-L-methionine</name>
        <dbReference type="ChEBI" id="CHEBI:59789"/>
    </ligand>
</feature>
<feature type="transmembrane region" description="Helical" evidence="23">
    <location>
        <begin position="307"/>
        <end position="336"/>
    </location>
</feature>
<evidence type="ECO:0000256" key="2">
    <source>
        <dbReference type="ARBA" id="ARBA00004479"/>
    </source>
</evidence>
<feature type="binding site" evidence="22">
    <location>
        <begin position="939"/>
        <end position="941"/>
    </location>
    <ligand>
        <name>S-adenosyl-L-methionine</name>
        <dbReference type="ChEBI" id="CHEBI:59789"/>
    </ligand>
</feature>
<evidence type="ECO:0000256" key="14">
    <source>
        <dbReference type="ARBA" id="ARBA00022884"/>
    </source>
</evidence>
<dbReference type="Gene3D" id="3.30.200.20">
    <property type="entry name" value="Phosphorylase Kinase, domain 1"/>
    <property type="match status" value="1"/>
</dbReference>
<comment type="catalytic activity">
    <reaction evidence="1 22">
        <text>guanosine(46) in tRNA + S-adenosyl-L-methionine = N(7)-methylguanosine(46) in tRNA + S-adenosyl-L-homocysteine</text>
        <dbReference type="Rhea" id="RHEA:42708"/>
        <dbReference type="Rhea" id="RHEA-COMP:10188"/>
        <dbReference type="Rhea" id="RHEA-COMP:10189"/>
        <dbReference type="ChEBI" id="CHEBI:57856"/>
        <dbReference type="ChEBI" id="CHEBI:59789"/>
        <dbReference type="ChEBI" id="CHEBI:74269"/>
        <dbReference type="ChEBI" id="CHEBI:74480"/>
        <dbReference type="EC" id="2.1.1.33"/>
    </reaction>
</comment>
<evidence type="ECO:0000256" key="22">
    <source>
        <dbReference type="HAMAP-Rule" id="MF_03055"/>
    </source>
</evidence>
<dbReference type="PROSITE" id="PS00108">
    <property type="entry name" value="PROTEIN_KINASE_ST"/>
    <property type="match status" value="1"/>
</dbReference>
<evidence type="ECO:0000313" key="27">
    <source>
        <dbReference type="Proteomes" id="UP001371456"/>
    </source>
</evidence>
<evidence type="ECO:0000256" key="11">
    <source>
        <dbReference type="ARBA" id="ARBA00022741"/>
    </source>
</evidence>
<comment type="subcellular location">
    <subcellularLocation>
        <location evidence="2">Membrane</location>
        <topology evidence="2">Single-pass type I membrane protein</topology>
    </subcellularLocation>
    <subcellularLocation>
        <location evidence="22">Nucleus</location>
    </subcellularLocation>
</comment>
<dbReference type="GO" id="GO:0004674">
    <property type="term" value="F:protein serine/threonine kinase activity"/>
    <property type="evidence" value="ECO:0007669"/>
    <property type="project" value="UniProtKB-KW"/>
</dbReference>